<keyword evidence="30 32" id="KW-0449">Lipoprotein</keyword>
<dbReference type="InterPro" id="IPR036377">
    <property type="entry name" value="Gp120_core_sf"/>
</dbReference>
<feature type="disulfide bond" evidence="32">
    <location>
        <begin position="214"/>
        <end position="243"/>
    </location>
</feature>
<evidence type="ECO:0000256" key="32">
    <source>
        <dbReference type="HAMAP-Rule" id="MF_04083"/>
    </source>
</evidence>
<keyword evidence="28 32" id="KW-0325">Glycoprotein</keyword>
<keyword evidence="13 32" id="KW-0165">Cleavage on pair of basic residues</keyword>
<evidence type="ECO:0000256" key="24">
    <source>
        <dbReference type="ARBA" id="ARBA00023054"/>
    </source>
</evidence>
<dbReference type="GO" id="GO:0039654">
    <property type="term" value="P:fusion of virus membrane with host endosome membrane"/>
    <property type="evidence" value="ECO:0007669"/>
    <property type="project" value="UniProtKB-UniRule"/>
</dbReference>
<dbReference type="Gene3D" id="2.170.40.20">
    <property type="entry name" value="Human immunodeficiency virus 1, Gp160, envelope glycoprotein"/>
    <property type="match status" value="2"/>
</dbReference>
<evidence type="ECO:0000256" key="34">
    <source>
        <dbReference type="SAM" id="MobiDB-lite"/>
    </source>
</evidence>
<evidence type="ECO:0000256" key="26">
    <source>
        <dbReference type="ARBA" id="ARBA00023139"/>
    </source>
</evidence>
<dbReference type="HAMAP" id="MF_04083">
    <property type="entry name" value="HIV_ENV"/>
    <property type="match status" value="1"/>
</dbReference>
<comment type="function">
    <text evidence="32">Surface protein gp120: Attaches the virus to the host lymphoid cell by binding to the primary receptor CD4. This interaction induces a structural rearrangement creating a high affinity binding site for a chemokine coreceptor like CXCR4 and/or CCR5. Acts as a ligand for CD209/DC-SIGN and CLEC4M/DC-SIGNR, which are respectively found on dendritic cells (DCs), and on endothelial cells of liver sinusoids and lymph node sinuses. These interactions allow capture of viral particles at mucosal surfaces by these cells and subsequent transmission to permissive cells. HIV subverts the migration properties of dendritic cells to gain access to CD4+ T-cells in lymph nodes. Virus transmission to permissive T-cells occurs either in trans (without DCs infection, through viral capture and transmission), or in cis (following DCs productive infection, through the usual CD4-gp120 interaction), thereby inducing a robust infection. In trans infection, bound virions remain infectious over days and it is proposed that they are not degraded, but protected in non-lysosomal acidic organelles within the DCs close to the cell membrane thus contributing to the viral infectious potential during DCs' migration from the periphery to the lymphoid tissues. On arrival at lymphoid tissues, intact virions recycle back to DCs' cell surface allowing virus transmission to CD4+ T-cells.</text>
</comment>
<feature type="domain" description="Retroviral envelope protein GP41-like" evidence="36">
    <location>
        <begin position="514"/>
        <end position="704"/>
    </location>
</feature>
<evidence type="ECO:0000256" key="33">
    <source>
        <dbReference type="RuleBase" id="RU363095"/>
    </source>
</evidence>
<keyword evidence="7 32" id="KW-1168">Fusion of virus membrane with host membrane</keyword>
<keyword evidence="16 32" id="KW-0732">Signal</keyword>
<reference evidence="37" key="1">
    <citation type="journal article" date="2013" name="J. Virol.">
        <title>Comparison of viral Env proteins from acute and chronic infections with subtype C human immunodeficiency virus type 1 identifies differences in glycosylation and CCR5 utilization and suggests a new strategy for immunogen design.</title>
        <authorList>
            <person name="Ping L.H."/>
            <person name="Joseph S.B."/>
            <person name="Anderson J.A."/>
            <person name="Abrahams M.R."/>
            <person name="Salazar-Gonzalez J.F."/>
            <person name="Kincer L.P."/>
            <person name="Treurnicht F.K."/>
            <person name="Arney L."/>
            <person name="Ojeda S."/>
            <person name="Zhang M."/>
            <person name="Keys J."/>
            <person name="Potter E.L."/>
            <person name="Chu H."/>
            <person name="Moore P."/>
            <person name="Salazar M.G."/>
            <person name="Iyer S."/>
            <person name="Jabara C."/>
            <person name="Kirchherr J."/>
            <person name="Mapanje C."/>
            <person name="Ngandu N."/>
            <person name="Seoighe C."/>
            <person name="Hoffman I."/>
            <person name="Gao F."/>
            <person name="Tang Y."/>
            <person name="Labranche C."/>
            <person name="Lee B."/>
            <person name="Saville A."/>
            <person name="Vermeulen M."/>
            <person name="Fiscus S."/>
            <person name="Morris L."/>
            <person name="Karim S.A."/>
            <person name="Haynes B.F."/>
            <person name="Shaw G.M."/>
            <person name="Korber B.T."/>
            <person name="Hahn B.H."/>
            <person name="Cohen M.S."/>
            <person name="Montefiori D."/>
            <person name="Williamson C."/>
            <person name="Swanstrom R."/>
        </authorList>
    </citation>
    <scope>NUCLEOTIDE SEQUENCE</scope>
    <source>
        <strain evidence="37">3022_2_E8</strain>
    </source>
</reference>
<feature type="disulfide bond" evidence="32">
    <location>
        <begin position="582"/>
        <end position="588"/>
    </location>
</feature>
<feature type="region of interest" description="MPER; binding to GalCer" evidence="32">
    <location>
        <begin position="646"/>
        <end position="667"/>
    </location>
</feature>
<feature type="lipid moiety-binding region" description="S-palmitoyl cysteine; by host" evidence="32">
    <location>
        <position position="748"/>
    </location>
</feature>
<evidence type="ECO:0000259" key="35">
    <source>
        <dbReference type="Pfam" id="PF00516"/>
    </source>
</evidence>
<comment type="subcellular location">
    <molecule>Transmembrane protein gp41</molecule>
    <subcellularLocation>
        <location evidence="32">Virion membrane</location>
        <topology evidence="32">Single-pass type I membrane protein</topology>
    </subcellularLocation>
    <subcellularLocation>
        <location evidence="32">Host cell membrane</location>
        <topology evidence="32">Single-pass type I membrane protein</topology>
    </subcellularLocation>
    <subcellularLocation>
        <location evidence="32">Host endosome membrane</location>
        <topology evidence="32">Single-pass type I membrane protein</topology>
    </subcellularLocation>
    <text evidence="32">It is probably concentrated at the site of budding and incorporated into the virions possibly by contacts between the cytoplasmic tail of Env and the N-terminus of Gag.</text>
</comment>
<evidence type="ECO:0000256" key="20">
    <source>
        <dbReference type="ARBA" id="ARBA00022879"/>
    </source>
</evidence>
<keyword evidence="19 32" id="KW-1043">Host membrane</keyword>
<dbReference type="EMBL" id="KC862708">
    <property type="protein sequence ID" value="AGV34662.1"/>
    <property type="molecule type" value="Genomic_DNA"/>
</dbReference>
<dbReference type="GO" id="GO:0075512">
    <property type="term" value="P:clathrin-dependent endocytosis of virus by host cell"/>
    <property type="evidence" value="ECO:0007669"/>
    <property type="project" value="UniProtKB-UniRule"/>
</dbReference>
<feature type="site" description="Cleavage; by host furin" evidence="32">
    <location>
        <begin position="494"/>
        <end position="495"/>
    </location>
</feature>
<evidence type="ECO:0000256" key="10">
    <source>
        <dbReference type="ARBA" id="ARBA00022570"/>
    </source>
</evidence>
<evidence type="ECO:0000256" key="4">
    <source>
        <dbReference type="ARBA" id="ARBA00004563"/>
    </source>
</evidence>
<keyword evidence="27 32" id="KW-1015">Disulfide bond</keyword>
<feature type="coiled-coil region" evidence="32">
    <location>
        <begin position="617"/>
        <end position="651"/>
    </location>
</feature>
<feature type="short sequence motif" description="YXXL motif; contains endocytosis signal" evidence="32">
    <location>
        <begin position="696"/>
        <end position="699"/>
    </location>
</feature>
<feature type="lipid moiety-binding region" description="S-palmitoyl cysteine; by host" evidence="32">
    <location>
        <position position="821"/>
    </location>
</feature>
<dbReference type="Gene3D" id="1.20.5.490">
    <property type="entry name" value="Single helix bin"/>
    <property type="match status" value="1"/>
</dbReference>
<dbReference type="GO" id="GO:0019064">
    <property type="term" value="P:fusion of virus membrane with host plasma membrane"/>
    <property type="evidence" value="ECO:0007669"/>
    <property type="project" value="UniProtKB-UniRule"/>
</dbReference>
<organismHost>
    <name type="scientific">Homo sapiens</name>
    <name type="common">Human</name>
    <dbReference type="NCBI Taxonomy" id="9606"/>
</organismHost>
<dbReference type="SUPFAM" id="SSF58069">
    <property type="entry name" value="Virus ectodomain"/>
    <property type="match status" value="1"/>
</dbReference>
<dbReference type="GO" id="GO:0019082">
    <property type="term" value="P:viral protein processing"/>
    <property type="evidence" value="ECO:0007669"/>
    <property type="project" value="UniProtKB-UniRule"/>
</dbReference>
<comment type="miscellaneous">
    <text evidence="32">Inhibitors targeting HIV-1 viral envelope proteins are used as antiretroviral drugs. Attachment of virions to the cell surface via non-specific interactions and CD4 binding can be blocked by inhibitors that include cyanovirin-N, cyclotriazadisulfonamide analogs, PRO 2000, TNX 355 and PRO 542. In addition, BMS 806 can block CD4-induced conformational changes. Env interactions with the coreceptor molecules can be targeted by CCR5 antagonists including SCH-D, maraviroc (UK 427857) and aplaviroc (GW 873140), and the CXCR4 antagonist AMD 070. Fusion of viral and cellular membranes can be inhibited by peptides such as enfuvirtide and tifuvirtide (T 1249). Resistance to inhibitors associated with mutations in Env are observed. Most of the time, single mutations confer only a modest reduction in drug susceptibility. Combination of several mutations is usually required to develop a high-level drug resistance.</text>
</comment>
<feature type="chain" id="PRO_5023486585" description="Transmembrane protein gp41" evidence="32">
    <location>
        <begin position="495"/>
        <end position="840"/>
    </location>
</feature>
<dbReference type="FunFam" id="2.170.40.20:FF:000003">
    <property type="entry name" value="Envelope glycoprotein gp160"/>
    <property type="match status" value="1"/>
</dbReference>
<evidence type="ECO:0000256" key="22">
    <source>
        <dbReference type="ARBA" id="ARBA00022989"/>
    </source>
</evidence>
<protein>
    <recommendedName>
        <fullName evidence="32">Envelope glycoprotein gp160</fullName>
    </recommendedName>
    <alternativeName>
        <fullName evidence="32">Env polyprotein</fullName>
    </alternativeName>
    <component>
        <recommendedName>
            <fullName evidence="32">Surface protein gp120</fullName>
            <shortName evidence="32">SU</shortName>
        </recommendedName>
        <alternativeName>
            <fullName evidence="32">Glycoprotein 120</fullName>
            <shortName evidence="32">gp120</shortName>
        </alternativeName>
    </component>
    <component>
        <recommendedName>
            <fullName evidence="32">Transmembrane protein gp41</fullName>
            <shortName evidence="32">TM</shortName>
        </recommendedName>
        <alternativeName>
            <fullName evidence="32">Glycoprotein 41</fullName>
            <shortName evidence="32">gp41</shortName>
        </alternativeName>
    </component>
</protein>
<keyword evidence="14 32" id="KW-0812">Transmembrane</keyword>
<comment type="domain">
    <text evidence="32 33">The 17 amino acids long immunosuppressive region is present in many retroviral envelope proteins. Synthetic peptides derived from this relatively conserved sequence inhibit immune function in vitro and in vivo.</text>
</comment>
<comment type="caution">
    <text evidence="32 33">Lacks conserved residue(s) required for the propagation of feature annotation.</text>
</comment>
<keyword evidence="10 32" id="KW-1165">Clathrin-mediated endocytosis of virus by host</keyword>
<sequence>MRVRGILRSCQQWWIWGILGFWMLMICNGGENLWVTVYYGVPVWREAKTTLFCASDAKAYEREVHNVWATHACVPTDPNPRELVLGNVTENFNMWKNDMVDQMHEDIISLWDQSLKPCVKLTPLCVTLNCTNVRETTTNNVTATKEAEMKNCSYNITTEVRDKKKRVSSLFYKLDIVPINGDSSSEYRLINCNTSTMTQACPKVSFDPIPIHYCAPAGYAILKCNNKTFNGTGPCHNVSTVQCTHGIKPVVSTQLLLNGSLAEEEIVIRSENLTNNVKTIIVQLNKSVEIVCTRPSNNTRRSIRIGPGQTFYATGDIIGDIRQAHCNISGDSWNKTLQGVREKLEEHFPNKTIKFKEHAGGDLEITTHSFNCRGEFFYCSTSQLFNETDIESNSTITIPCRIKQIINMWQEVGRAMYAPPIAGNITCKSNITGLLLTRDGGRNTTNDTEIFRPAGGDMRDNWRSELYKYKVVEIKPLGIAPTKAKRRVVEREKRAVVGMGAVLFGFLGAAGSTMGAASITLTVQARQLLSGIVHQQSNLLRAIEAQQHMLQLTVWGIKQLQTRVLAIERYLKDQQLLGIWGCSGKLICTTAVPWNESWSNRSEENIWNNMTWMQWDREINNYTDTIYKLLEESQNQQERNEKDLLALDSWKNLWSWFDITNWLWYIKIFIMTVGGLIGLRIVFAVLSIVNRVRQGYSPLSFQTLTPNPRGPDRLGRIEEEGGEQDKDRSVRLVTGFLALIWDDLRSLCLFSYHRLRDFILIAARAVEILGQRGWEALKYLGSLVQYWGLELKKSAISLIDTLAITVAEGTDRIIEVVQRICRAILNIPRRIRQGFEAALQ</sequence>
<feature type="transmembrane region" description="Helical" evidence="33">
    <location>
        <begin position="662"/>
        <end position="689"/>
    </location>
</feature>
<dbReference type="GO" id="GO:0019062">
    <property type="term" value="P:virion attachment to host cell"/>
    <property type="evidence" value="ECO:0007669"/>
    <property type="project" value="UniProtKB-UniRule"/>
</dbReference>
<evidence type="ECO:0000256" key="15">
    <source>
        <dbReference type="ARBA" id="ARBA00022703"/>
    </source>
</evidence>
<dbReference type="FunFam" id="1.10.287.210:FF:000001">
    <property type="entry name" value="Envelope glycoprotein gp160"/>
    <property type="match status" value="1"/>
</dbReference>
<evidence type="ECO:0000256" key="13">
    <source>
        <dbReference type="ARBA" id="ARBA00022685"/>
    </source>
</evidence>
<keyword evidence="20 32" id="KW-0261">Viral envelope protein</keyword>
<organism evidence="37">
    <name type="scientific">Human immunodeficiency virus type 1</name>
    <name type="common">HIV-1</name>
    <dbReference type="NCBI Taxonomy" id="11676"/>
    <lineage>
        <taxon>Viruses</taxon>
        <taxon>Riboviria</taxon>
        <taxon>Pararnavirae</taxon>
        <taxon>Artverviricota</taxon>
        <taxon>Revtraviricetes</taxon>
        <taxon>Ortervirales</taxon>
        <taxon>Retroviridae</taxon>
        <taxon>Orthoretrovirinae</taxon>
        <taxon>Lentivirus</taxon>
        <taxon>Lentivirus humimdef1</taxon>
    </lineage>
</organism>
<dbReference type="GO" id="GO:1903908">
    <property type="term" value="P:positive regulation of plasma membrane raft polarization"/>
    <property type="evidence" value="ECO:0007669"/>
    <property type="project" value="UniProtKB-UniRule"/>
</dbReference>
<feature type="disulfide bond" evidence="32">
    <location>
        <begin position="224"/>
        <end position="235"/>
    </location>
</feature>
<keyword evidence="22 32" id="KW-1133">Transmembrane helix</keyword>
<comment type="subcellular location">
    <subcellularLocation>
        <location evidence="3">Host cell membrane</location>
        <topology evidence="3">Peripheral membrane protein</topology>
    </subcellularLocation>
    <subcellularLocation>
        <location evidence="1">Host cell membrane</location>
        <topology evidence="1">Single-pass type I membrane protein</topology>
    </subcellularLocation>
    <subcellularLocation>
        <location evidence="2">Host endosome membrane</location>
        <topology evidence="2">Peripheral membrane protein</topology>
    </subcellularLocation>
    <subcellularLocation>
        <location evidence="5">Host endosome membrane</location>
        <topology evidence="5">Single-pass type I membrane protein</topology>
    </subcellularLocation>
    <subcellularLocation>
        <location evidence="6">Virion membrane</location>
        <topology evidence="6">Peripheral membrane protein</topology>
    </subcellularLocation>
    <subcellularLocation>
        <location evidence="4">Virion membrane</location>
        <topology evidence="4">Single-pass type I membrane protein</topology>
    </subcellularLocation>
</comment>
<keyword evidence="18 32" id="KW-0946">Virion</keyword>
<feature type="region of interest" description="Immunosuppression" evidence="32">
    <location>
        <begin position="558"/>
        <end position="576"/>
    </location>
</feature>
<evidence type="ECO:0000256" key="6">
    <source>
        <dbReference type="ARBA" id="ARBA00004650"/>
    </source>
</evidence>
<dbReference type="FunFam" id="2.170.40.20:FF:000002">
    <property type="entry name" value="Envelope glycoprotein gp160"/>
    <property type="match status" value="1"/>
</dbReference>
<comment type="function">
    <text evidence="32">Envelope glycoprotein gp160: Oligomerizes in the host endoplasmic reticulum into predominantly trimers. In a second time, gp160 transits in the host Golgi, where glycosylation is completed. The precursor is then proteolytically cleaved in the trans-Golgi and thereby activated by cellular furin or furin-like proteases to produce gp120 and gp41.</text>
</comment>
<evidence type="ECO:0000256" key="16">
    <source>
        <dbReference type="ARBA" id="ARBA00022729"/>
    </source>
</evidence>
<keyword evidence="9 32" id="KW-1032">Host cell membrane</keyword>
<feature type="region of interest" description="Disordered" evidence="34">
    <location>
        <begin position="703"/>
        <end position="722"/>
    </location>
</feature>
<evidence type="ECO:0000256" key="31">
    <source>
        <dbReference type="ARBA" id="ARBA00023296"/>
    </source>
</evidence>
<evidence type="ECO:0000256" key="8">
    <source>
        <dbReference type="ARBA" id="ARBA00022510"/>
    </source>
</evidence>
<dbReference type="GO" id="GO:0052031">
    <property type="term" value="P:symbiont-mediated perturbation of host defense response"/>
    <property type="evidence" value="ECO:0007669"/>
    <property type="project" value="UniProtKB-UniRule"/>
</dbReference>
<evidence type="ECO:0000256" key="30">
    <source>
        <dbReference type="ARBA" id="ARBA00023288"/>
    </source>
</evidence>
<dbReference type="GO" id="GO:0044175">
    <property type="term" value="C:host cell endosome membrane"/>
    <property type="evidence" value="ECO:0007669"/>
    <property type="project" value="UniProtKB-SubCell"/>
</dbReference>
<evidence type="ECO:0000256" key="19">
    <source>
        <dbReference type="ARBA" id="ARBA00022870"/>
    </source>
</evidence>
<evidence type="ECO:0000256" key="29">
    <source>
        <dbReference type="ARBA" id="ARBA00023280"/>
    </source>
</evidence>
<feature type="topological domain" description="Cytoplasmic" evidence="32">
    <location>
        <begin position="690"/>
        <end position="840"/>
    </location>
</feature>
<proteinExistence type="inferred from homology"/>
<keyword evidence="17 32" id="KW-1161">Viral attachment to host cell</keyword>
<comment type="function">
    <text evidence="32">Transmembrane protein gp41: Acts as a class I viral fusion protein. Under the current model, the protein has at least 3 conformational states: pre-fusion native state, pre-hairpin intermediate state, and post-fusion hairpin state. During fusion of viral and target intracellular membranes, the coiled coil regions (heptad repeats) assume a trimer-of-hairpins structure, positioning the fusion peptide in close proximity to the C-terminal region of the ectodomain. The formation of this structure appears to drive apposition and subsequent fusion of viral and target cell membranes. Complete fusion occurs in host cell endosomes and is dynamin-dependent, however some lipid transfer might occur at the plasma membrane. The virus undergoes clathrin-dependent internalization long before endosomal fusion, thus minimizing the surface exposure of conserved viral epitopes during fusion and reducing the efficacy of inhibitors targeting these epitopes. Membranes fusion leads to delivery of the nucleocapsid into the cytoplasm.</text>
</comment>
<comment type="domain">
    <text evidence="32">The CD4-binding region is targeted by the antibody b12.</text>
</comment>
<keyword evidence="29 32" id="KW-0899">Viral immunoevasion</keyword>
<feature type="region of interest" description="CD4-binding loop" evidence="32">
    <location>
        <begin position="358"/>
        <end position="368"/>
    </location>
</feature>
<keyword evidence="31 32" id="KW-1160">Virus entry into host cell</keyword>
<feature type="transmembrane region" description="Helical" evidence="33">
    <location>
        <begin position="495"/>
        <end position="519"/>
    </location>
</feature>
<dbReference type="GO" id="GO:0019031">
    <property type="term" value="C:viral envelope"/>
    <property type="evidence" value="ECO:0007669"/>
    <property type="project" value="UniProtKB-KW"/>
</dbReference>
<keyword evidence="26 32" id="KW-0564">Palmitate</keyword>
<dbReference type="SUPFAM" id="SSF56502">
    <property type="entry name" value="gp120 core"/>
    <property type="match status" value="2"/>
</dbReference>
<evidence type="ECO:0000256" key="14">
    <source>
        <dbReference type="ARBA" id="ARBA00022692"/>
    </source>
</evidence>
<evidence type="ECO:0000256" key="11">
    <source>
        <dbReference type="ARBA" id="ARBA00022581"/>
    </source>
</evidence>
<dbReference type="CDD" id="cd09909">
    <property type="entry name" value="HIV-1-like_HR1-HR2"/>
    <property type="match status" value="1"/>
</dbReference>
<feature type="domain" description="Human immunodeficiency virus 1 envelope glycoprotein Gp120" evidence="35">
    <location>
        <begin position="145"/>
        <end position="494"/>
    </location>
</feature>
<dbReference type="InterPro" id="IPR000777">
    <property type="entry name" value="HIV1_Gp120"/>
</dbReference>
<keyword evidence="12 32" id="KW-1162">Viral penetration into host cytoplasm</keyword>
<keyword evidence="21 32" id="KW-1164">Virus endocytosis by host</keyword>
<dbReference type="GO" id="GO:0016020">
    <property type="term" value="C:membrane"/>
    <property type="evidence" value="ECO:0007669"/>
    <property type="project" value="UniProtKB-UniRule"/>
</dbReference>
<dbReference type="GO" id="GO:1903911">
    <property type="term" value="P:positive regulation of receptor clustering"/>
    <property type="evidence" value="ECO:0007669"/>
    <property type="project" value="UniProtKB-UniRule"/>
</dbReference>
<dbReference type="GO" id="GO:0055036">
    <property type="term" value="C:virion membrane"/>
    <property type="evidence" value="ECO:0007669"/>
    <property type="project" value="UniProtKB-SubCell"/>
</dbReference>
<evidence type="ECO:0000256" key="23">
    <source>
        <dbReference type="ARBA" id="ARBA00023046"/>
    </source>
</evidence>
<dbReference type="Gene3D" id="1.10.287.210">
    <property type="match status" value="1"/>
</dbReference>
<evidence type="ECO:0000256" key="7">
    <source>
        <dbReference type="ARBA" id="ARBA00022506"/>
    </source>
</evidence>
<comment type="subcellular location">
    <molecule>Surface protein gp120</molecule>
    <subcellularLocation>
        <location evidence="32">Virion membrane</location>
        <topology evidence="32">Peripheral membrane protein</topology>
    </subcellularLocation>
    <subcellularLocation>
        <location evidence="32">Host cell membrane</location>
        <topology evidence="32">Peripheral membrane protein</topology>
    </subcellularLocation>
    <subcellularLocation>
        <location evidence="32">Host endosome membrane</location>
        <topology evidence="32">Single-pass type I membrane protein</topology>
    </subcellularLocation>
    <text evidence="32">The surface protein is not anchored to the viral envelope, but associates with the extravirion surface through its binding to TM. It is probably concentrated at the site of budding and incorporated into the virions possibly by contacts between the cytoplasmic tail of Env and the N-terminus of Gag.</text>
</comment>
<evidence type="ECO:0000256" key="1">
    <source>
        <dbReference type="ARBA" id="ARBA00004402"/>
    </source>
</evidence>
<feature type="chain" id="PRO_5023486586" description="Envelope glycoprotein gp160" evidence="32">
    <location>
        <begin position="32"/>
        <end position="840"/>
    </location>
</feature>
<accession>T2CMU4</accession>
<comment type="subunit">
    <text evidence="32">The mature envelope protein (Env) consists of a homotrimer of non-covalently associated gp120-gp41 heterodimers. The resulting complex protrudes from the virus surface as a spike. There seems to be as few as 10 spikes on the average virion. Surface protein gp120 interacts with host CD4, CCR5 and CXCR4. Gp120 also interacts with the C-type lectins CD209/DC-SIGN and CLEC4M/DC-SIGNR (collectively referred to as DC-SIGN(R)). Gp120 and gp41 interact with GalCer. Gp120 interacts with host ITGA4/ITGB7 complex; on CD4+ T-cells, this interaction results in rapid activation of integrin ITGAL/LFA-1, which facilitates efficient cell-to-cell spreading of HIV-1. Gp120 interacts with cell-associated heparan sulfate; this interaction increases virus infectivity on permissive cells and may be involved in infection of CD4- cells.</text>
</comment>
<evidence type="ECO:0000256" key="18">
    <source>
        <dbReference type="ARBA" id="ARBA00022844"/>
    </source>
</evidence>
<dbReference type="Pfam" id="PF00516">
    <property type="entry name" value="GP120"/>
    <property type="match status" value="2"/>
</dbReference>
<comment type="PTM">
    <text evidence="32">Highly glycosylated by host. The high number of glycan on the protein is reffered to as 'glycan shield' because it contributes to hide protein sequence from adaptive immune system.</text>
</comment>
<comment type="domain">
    <text evidence="32">Some of the most genetically diverse regions of the viral genome are present in Env. They are called variable regions 1 through 5 (V1 through V5). Coreceptor usage of gp120 is determined mainly by the primary structure of the third variable region (V3) in the outer domain of gp120. The sequence of V3 determines which coreceptor, CCR5 and/or CXCR4 (corresponding to R5/macrophage, X4/T cell and R5X4/T cell and macrophage tropism), is used to trigger the fusion potential of the Env complex, and hence which cells the virus can infect. Binding to CCR5 involves a region adjacent in addition to V3.</text>
</comment>
<comment type="miscellaneous">
    <text evidence="32">HIV-1 lineages are divided in three main groups, M (for Major), O (for Outlier), and N (for New, or Non-M, Non-O). The vast majority of strains found worldwide belong to the group M. Group O seems to be endemic to and largely confined to Cameroon and neighboring countries in West Central Africa, where these viruses represent a small minority of HIV-1 strains. The group N is represented by a limited number of isolates from Cameroonian persons. The group M is further subdivided in 9 clades or subtypes (A to D, F to H, J and K).</text>
</comment>
<feature type="disulfide bond" evidence="32">
    <location>
        <begin position="53"/>
        <end position="73"/>
    </location>
</feature>
<keyword evidence="8 32" id="KW-1170">Fusion of virus membrane with host endosomal membrane</keyword>
<evidence type="ECO:0000256" key="27">
    <source>
        <dbReference type="ARBA" id="ARBA00023157"/>
    </source>
</evidence>
<dbReference type="InterPro" id="IPR037527">
    <property type="entry name" value="Gp160"/>
</dbReference>
<dbReference type="Pfam" id="PF00517">
    <property type="entry name" value="GP41"/>
    <property type="match status" value="1"/>
</dbReference>
<keyword evidence="11 32" id="KW-0945">Host-virus interaction</keyword>
<keyword evidence="15 32" id="KW-0053">Apoptosis</keyword>
<dbReference type="GO" id="GO:0005198">
    <property type="term" value="F:structural molecule activity"/>
    <property type="evidence" value="ECO:0007669"/>
    <property type="project" value="UniProtKB-UniRule"/>
</dbReference>
<evidence type="ECO:0000256" key="9">
    <source>
        <dbReference type="ARBA" id="ARBA00022511"/>
    </source>
</evidence>
<evidence type="ECO:0000256" key="21">
    <source>
        <dbReference type="ARBA" id="ARBA00022890"/>
    </source>
</evidence>
<evidence type="ECO:0000256" key="2">
    <source>
        <dbReference type="ARBA" id="ARBA00004433"/>
    </source>
</evidence>
<feature type="compositionally biased region" description="Basic and acidic residues" evidence="34">
    <location>
        <begin position="710"/>
        <end position="722"/>
    </location>
</feature>
<evidence type="ECO:0000256" key="12">
    <source>
        <dbReference type="ARBA" id="ARBA00022595"/>
    </source>
</evidence>
<evidence type="ECO:0000259" key="36">
    <source>
        <dbReference type="Pfam" id="PF00517"/>
    </source>
</evidence>
<evidence type="ECO:0000313" key="37">
    <source>
        <dbReference type="EMBL" id="AGV34662.1"/>
    </source>
</evidence>
<comment type="domain">
    <text evidence="32">The YXXL motif is involved in determining the exact site of viral release at the surface of infected mononuclear cells and promotes endocytosis. YXXL and di-leucine endocytosis motifs interact directly or indirectly with the clathrin adapter complexes, opperate independently, and their activities are not additive.</text>
</comment>
<comment type="PTM">
    <text evidence="32">Specific enzymatic cleavages in vivo yield mature proteins. Envelope glycoproteins are synthesized as a inactive precursor that is heavily N-glycosylated and processed likely by host cell furin in the Golgi to yield the mature SU and TM proteins. The cleavage site between SU and TM requires the minimal sequence [KR]-X-[KR]-R. About 2 of the 9 disulfide bonds of gp41 are reduced by P4HB/PDI, following binding to CD4 receptor.</text>
</comment>
<reference evidence="37" key="2">
    <citation type="submission" date="2013-03" db="EMBL/GenBank/DDBJ databases">
        <authorList>
            <person name="Ping L.-H."/>
            <person name="Joseph S.B."/>
            <person name="Anderson J.A."/>
            <person name="Abrahams M.-R."/>
            <person name="Salazar-Gonzalez J.F."/>
            <person name="Kincer L.P."/>
            <person name="Treurnicht F.K."/>
            <person name="Arney L."/>
            <person name="Ojeda S."/>
            <person name="Zhang M."/>
            <person name="Keys J."/>
            <person name="Potter E.L."/>
            <person name="Chu H."/>
            <person name="Moore P."/>
            <person name="Salazar-Gonzalez M."/>
            <person name="Iyer S."/>
            <person name="Jabara C."/>
            <person name="Kirchherr J."/>
            <person name="Mapanje C."/>
            <person name="Ngandu N."/>
            <person name="Seoighe C."/>
            <person name="Hoffman I."/>
            <person name="Gao F."/>
            <person name="Tang Y."/>
            <person name="Labranche C."/>
            <person name="Lee B."/>
            <person name="Saville A."/>
            <person name="Vermeulen M."/>
            <person name="Fiscus S."/>
            <person name="Morris L."/>
            <person name="Karim S.A."/>
            <person name="Haynes B.F."/>
            <person name="Shaw G.M."/>
            <person name="Korber B.T."/>
            <person name="Hahn B.H."/>
            <person name="Cohen M.S."/>
            <person name="Montefiori D."/>
            <person name="Williamson C."/>
            <person name="Swanstrom R."/>
        </authorList>
    </citation>
    <scope>NUCLEOTIDE SEQUENCE</scope>
    <source>
        <strain evidence="37">3022_2_E8</strain>
    </source>
</reference>
<keyword evidence="24 32" id="KW-0175">Coiled coil</keyword>
<name>T2CMU4_HV1</name>
<feature type="transmembrane region" description="Helical" evidence="33">
    <location>
        <begin position="13"/>
        <end position="41"/>
    </location>
</feature>
<gene>
    <name evidence="32 37" type="primary">env</name>
</gene>
<evidence type="ECO:0000256" key="5">
    <source>
        <dbReference type="ARBA" id="ARBA00004578"/>
    </source>
</evidence>
<dbReference type="InterPro" id="IPR000328">
    <property type="entry name" value="GP41-like"/>
</dbReference>
<dbReference type="GO" id="GO:0020002">
    <property type="term" value="C:host cell plasma membrane"/>
    <property type="evidence" value="ECO:0007669"/>
    <property type="project" value="UniProtKB-SubCell"/>
</dbReference>
<comment type="domain">
    <text evidence="32">The membrane proximal external region (MPER) present in gp41 is a tryptophan-rich region recognized by the antibodies 2F5, Z13, and 4E10. MPER seems to play a role in fusion.</text>
</comment>
<evidence type="ECO:0000256" key="17">
    <source>
        <dbReference type="ARBA" id="ARBA00022804"/>
    </source>
</evidence>
<keyword evidence="23 32" id="KW-1039">Host endosome</keyword>
<comment type="PTM">
    <text evidence="32">Palmitoylation of the transmembrane protein and of Env polyprotein (prior to its proteolytic cleavage) is essential for their association with host cell membrane lipid rafts. Palmitoylation is therefore required for envelope trafficking to classical lipid rafts, but not for viral replication.</text>
</comment>
<evidence type="ECO:0000256" key="3">
    <source>
        <dbReference type="ARBA" id="ARBA00004505"/>
    </source>
</evidence>
<comment type="similarity">
    <text evidence="32">Belongs to the HIV-1 env protein family.</text>
</comment>
<feature type="domain" description="Human immunodeficiency virus 1 envelope glycoprotein Gp120" evidence="35">
    <location>
        <begin position="33"/>
        <end position="140"/>
    </location>
</feature>
<keyword evidence="25 32" id="KW-0472">Membrane</keyword>
<evidence type="ECO:0000256" key="25">
    <source>
        <dbReference type="ARBA" id="ARBA00023136"/>
    </source>
</evidence>
<evidence type="ECO:0000256" key="28">
    <source>
        <dbReference type="ARBA" id="ARBA00023180"/>
    </source>
</evidence>